<keyword evidence="2" id="KW-0472">Membrane</keyword>
<evidence type="ECO:0000259" key="3">
    <source>
        <dbReference type="Pfam" id="PF16537"/>
    </source>
</evidence>
<keyword evidence="5" id="KW-1185">Reference proteome</keyword>
<feature type="transmembrane region" description="Helical" evidence="2">
    <location>
        <begin position="43"/>
        <end position="61"/>
    </location>
</feature>
<dbReference type="AlphaFoldDB" id="A0AA50QBW7"/>
<feature type="region of interest" description="Disordered" evidence="1">
    <location>
        <begin position="12"/>
        <end position="36"/>
    </location>
</feature>
<evidence type="ECO:0000313" key="4">
    <source>
        <dbReference type="EMBL" id="WMC10526.1"/>
    </source>
</evidence>
<organism evidence="4 5">
    <name type="scientific">Oceanimonas pelagia</name>
    <dbReference type="NCBI Taxonomy" id="3028314"/>
    <lineage>
        <taxon>Bacteria</taxon>
        <taxon>Pseudomonadati</taxon>
        <taxon>Pseudomonadota</taxon>
        <taxon>Gammaproteobacteria</taxon>
        <taxon>Aeromonadales</taxon>
        <taxon>Aeromonadaceae</taxon>
        <taxon>Oceanimonas</taxon>
    </lineage>
</organism>
<feature type="region of interest" description="Disordered" evidence="1">
    <location>
        <begin position="74"/>
        <end position="101"/>
    </location>
</feature>
<protein>
    <submittedName>
        <fullName evidence="4">General secretion pathway protein GspB</fullName>
    </submittedName>
</protein>
<dbReference type="GO" id="GO:0015627">
    <property type="term" value="C:type II protein secretion system complex"/>
    <property type="evidence" value="ECO:0007669"/>
    <property type="project" value="InterPro"/>
</dbReference>
<evidence type="ECO:0000256" key="1">
    <source>
        <dbReference type="SAM" id="MobiDB-lite"/>
    </source>
</evidence>
<gene>
    <name evidence="4" type="ORF">PU634_15825</name>
</gene>
<dbReference type="KEGG" id="ope:PU634_15825"/>
<keyword evidence="2" id="KW-1133">Transmembrane helix</keyword>
<dbReference type="RefSeq" id="WP_306761781.1">
    <property type="nucleotide sequence ID" value="NZ_CP118224.1"/>
</dbReference>
<dbReference type="Proteomes" id="UP001223802">
    <property type="component" value="Chromosome"/>
</dbReference>
<accession>A0AA50QBW7</accession>
<evidence type="ECO:0000256" key="2">
    <source>
        <dbReference type="SAM" id="Phobius"/>
    </source>
</evidence>
<dbReference type="EMBL" id="CP118224">
    <property type="protein sequence ID" value="WMC10526.1"/>
    <property type="molecule type" value="Genomic_DNA"/>
</dbReference>
<feature type="compositionally biased region" description="Pro residues" evidence="1">
    <location>
        <begin position="128"/>
        <end position="140"/>
    </location>
</feature>
<name>A0AA50QBW7_9GAMM</name>
<proteinExistence type="predicted"/>
<evidence type="ECO:0000313" key="5">
    <source>
        <dbReference type="Proteomes" id="UP001223802"/>
    </source>
</evidence>
<feature type="region of interest" description="Disordered" evidence="1">
    <location>
        <begin position="120"/>
        <end position="169"/>
    </location>
</feature>
<reference evidence="4 5" key="1">
    <citation type="submission" date="2023-02" db="EMBL/GenBank/DDBJ databases">
        <title>Complete genome sequence of a novel bacterium Oceanimonas sp. NTOU-MSR1 isolated from marine coast sediment.</title>
        <authorList>
            <person name="Yang H.-T."/>
            <person name="Chen Y.-L."/>
            <person name="Ho Y.-N."/>
        </authorList>
    </citation>
    <scope>NUCLEOTIDE SEQUENCE [LARGE SCALE GENOMIC DNA]</scope>
    <source>
        <strain evidence="4 5">NTOU-MSR1</strain>
    </source>
</reference>
<dbReference type="InterPro" id="IPR032389">
    <property type="entry name" value="GspB_C"/>
</dbReference>
<keyword evidence="2" id="KW-0812">Transmembrane</keyword>
<dbReference type="Pfam" id="PF16537">
    <property type="entry name" value="T2SSB"/>
    <property type="match status" value="1"/>
</dbReference>
<feature type="domain" description="Type II secretion system protein GspB C-terminal" evidence="3">
    <location>
        <begin position="183"/>
        <end position="239"/>
    </location>
</feature>
<sequence>MSYILDALKQSERRRNRRVPASGPAAPAETPPPPAPPFYRRRLPWLLLMLLLALPVGYLLGRFGAGWLGLSTTPEPPPQAQTPLTSEPASHMKEPAEAPPARTPVVIVPQTPRILVEAPPAVSLNEPQPGPRPETAPPAPEQTNAATAALPAKPERSAAPPEPAFDPGVPDIRELPAGVRSRLPALTLSVHIYSPDAAARMVNINGQMLREGQNMGQVGIERITPRGVVLRFQGNDFHLGSVGG</sequence>